<evidence type="ECO:0000313" key="2">
    <source>
        <dbReference type="Proteomes" id="UP000014977"/>
    </source>
</evidence>
<accession>S7U1U3</accession>
<sequence>MMKYIVYLGAVVALLDSMTRALEDGKITKDEWVGILKDVARAVLATGGRAA</sequence>
<protein>
    <submittedName>
        <fullName evidence="1">Uncharacterized protein</fullName>
    </submittedName>
</protein>
<organism evidence="1 2">
    <name type="scientific">Desulfococcus multivorans DSM 2059</name>
    <dbReference type="NCBI Taxonomy" id="1121405"/>
    <lineage>
        <taxon>Bacteria</taxon>
        <taxon>Pseudomonadati</taxon>
        <taxon>Thermodesulfobacteriota</taxon>
        <taxon>Desulfobacteria</taxon>
        <taxon>Desulfobacterales</taxon>
        <taxon>Desulfococcaceae</taxon>
        <taxon>Desulfococcus</taxon>
    </lineage>
</organism>
<dbReference type="Proteomes" id="UP000014977">
    <property type="component" value="Unassembled WGS sequence"/>
</dbReference>
<keyword evidence="2" id="KW-1185">Reference proteome</keyword>
<comment type="caution">
    <text evidence="1">The sequence shown here is derived from an EMBL/GenBank/DDBJ whole genome shotgun (WGS) entry which is preliminary data.</text>
</comment>
<dbReference type="AlphaFoldDB" id="S7U1U3"/>
<reference evidence="1 2" key="1">
    <citation type="journal article" date="2013" name="Genome Announc.">
        <title>Draft genome sequences for three mercury-methylating, sulfate-reducing bacteria.</title>
        <authorList>
            <person name="Brown S.D."/>
            <person name="Hurt R.A.Jr."/>
            <person name="Gilmour C.C."/>
            <person name="Elias D.A."/>
        </authorList>
    </citation>
    <scope>NUCLEOTIDE SEQUENCE [LARGE SCALE GENOMIC DNA]</scope>
    <source>
        <strain evidence="1 2">DSM 2059</strain>
    </source>
</reference>
<dbReference type="EMBL" id="ATHJ01000056">
    <property type="protein sequence ID" value="EPR43406.1"/>
    <property type="molecule type" value="Genomic_DNA"/>
</dbReference>
<dbReference type="RefSeq" id="WP_020875537.1">
    <property type="nucleotide sequence ID" value="NZ_ATHJ01000056.1"/>
</dbReference>
<name>S7U1U3_DESML</name>
<proteinExistence type="predicted"/>
<gene>
    <name evidence="1" type="ORF">dsmv_1197</name>
</gene>
<evidence type="ECO:0000313" key="1">
    <source>
        <dbReference type="EMBL" id="EPR43406.1"/>
    </source>
</evidence>